<evidence type="ECO:0000313" key="2">
    <source>
        <dbReference type="EMBL" id="KAF5232495.1"/>
    </source>
</evidence>
<proteinExistence type="predicted"/>
<feature type="region of interest" description="Disordered" evidence="1">
    <location>
        <begin position="38"/>
        <end position="65"/>
    </location>
</feature>
<evidence type="ECO:0000313" key="3">
    <source>
        <dbReference type="Proteomes" id="UP000573603"/>
    </source>
</evidence>
<accession>A0A8H4YR17</accession>
<dbReference type="EMBL" id="JABEVY010000445">
    <property type="protein sequence ID" value="KAF5232495.1"/>
    <property type="molecule type" value="Genomic_DNA"/>
</dbReference>
<name>A0A8H4YR17_9HYPO</name>
<evidence type="ECO:0000256" key="1">
    <source>
        <dbReference type="SAM" id="MobiDB-lite"/>
    </source>
</evidence>
<comment type="caution">
    <text evidence="2">The sequence shown here is derived from an EMBL/GenBank/DDBJ whole genome shotgun (WGS) entry which is preliminary data.</text>
</comment>
<dbReference type="AlphaFoldDB" id="A0A8H4YR17"/>
<dbReference type="Proteomes" id="UP000573603">
    <property type="component" value="Unassembled WGS sequence"/>
</dbReference>
<sequence>MSTNESTASTPVQGDSIDAIVERIKQETGANNVQLVMTPATSADDNPATTGAATSGGANATPTPRGLRIDELIAELKEKTGATSVQFTVTPIYPTNNNNN</sequence>
<keyword evidence="3" id="KW-1185">Reference proteome</keyword>
<reference evidence="2 3" key="1">
    <citation type="journal article" date="2020" name="BMC Genomics">
        <title>Correction to: Identification and distribution of gene clusters required for synthesis of sphingolipid metabolism inhibitors in diverse species of the filamentous fungus Fusarium.</title>
        <authorList>
            <person name="Kim H.S."/>
            <person name="Lohmar J.M."/>
            <person name="Busman M."/>
            <person name="Brown D.W."/>
            <person name="Naumann T.A."/>
            <person name="Divon H.H."/>
            <person name="Lysoe E."/>
            <person name="Uhlig S."/>
            <person name="Proctor R.H."/>
        </authorList>
    </citation>
    <scope>NUCLEOTIDE SEQUENCE [LARGE SCALE GENOMIC DNA]</scope>
    <source>
        <strain evidence="2 3">NRRL 25214</strain>
    </source>
</reference>
<organism evidence="2 3">
    <name type="scientific">Fusarium anthophilum</name>
    <dbReference type="NCBI Taxonomy" id="48485"/>
    <lineage>
        <taxon>Eukaryota</taxon>
        <taxon>Fungi</taxon>
        <taxon>Dikarya</taxon>
        <taxon>Ascomycota</taxon>
        <taxon>Pezizomycotina</taxon>
        <taxon>Sordariomycetes</taxon>
        <taxon>Hypocreomycetidae</taxon>
        <taxon>Hypocreales</taxon>
        <taxon>Nectriaceae</taxon>
        <taxon>Fusarium</taxon>
        <taxon>Fusarium fujikuroi species complex</taxon>
    </lineage>
</organism>
<gene>
    <name evidence="2" type="ORF">FANTH_12956</name>
</gene>
<protein>
    <submittedName>
        <fullName evidence="2">Uncharacterized protein</fullName>
    </submittedName>
</protein>
<feature type="compositionally biased region" description="Low complexity" evidence="1">
    <location>
        <begin position="46"/>
        <end position="64"/>
    </location>
</feature>